<gene>
    <name evidence="12" type="ORF">KP509_19G008700</name>
</gene>
<keyword evidence="7" id="KW-0648">Protein biosynthesis</keyword>
<dbReference type="GO" id="GO:0004821">
    <property type="term" value="F:histidine-tRNA ligase activity"/>
    <property type="evidence" value="ECO:0007669"/>
    <property type="project" value="TreeGrafter"/>
</dbReference>
<evidence type="ECO:0000313" key="13">
    <source>
        <dbReference type="Proteomes" id="UP000825935"/>
    </source>
</evidence>
<accession>A0A8T2SHP5</accession>
<evidence type="ECO:0000256" key="2">
    <source>
        <dbReference type="ARBA" id="ARBA00022527"/>
    </source>
</evidence>
<dbReference type="Gene3D" id="3.30.930.10">
    <property type="entry name" value="Bira Bifunctional Protein, Domain 2"/>
    <property type="match status" value="1"/>
</dbReference>
<organism evidence="12 13">
    <name type="scientific">Ceratopteris richardii</name>
    <name type="common">Triangle waterfern</name>
    <dbReference type="NCBI Taxonomy" id="49495"/>
    <lineage>
        <taxon>Eukaryota</taxon>
        <taxon>Viridiplantae</taxon>
        <taxon>Streptophyta</taxon>
        <taxon>Embryophyta</taxon>
        <taxon>Tracheophyta</taxon>
        <taxon>Polypodiopsida</taxon>
        <taxon>Polypodiidae</taxon>
        <taxon>Polypodiales</taxon>
        <taxon>Pteridineae</taxon>
        <taxon>Pteridaceae</taxon>
        <taxon>Parkerioideae</taxon>
        <taxon>Ceratopteris</taxon>
    </lineage>
</organism>
<evidence type="ECO:0000256" key="5">
    <source>
        <dbReference type="ARBA" id="ARBA00022777"/>
    </source>
</evidence>
<protein>
    <recommendedName>
        <fullName evidence="1">non-specific serine/threonine protein kinase</fullName>
        <ecNumber evidence="1">2.7.11.1</ecNumber>
    </recommendedName>
</protein>
<dbReference type="OrthoDB" id="341578at2759"/>
<evidence type="ECO:0000256" key="4">
    <source>
        <dbReference type="ARBA" id="ARBA00022741"/>
    </source>
</evidence>
<dbReference type="GO" id="GO:0003723">
    <property type="term" value="F:RNA binding"/>
    <property type="evidence" value="ECO:0007669"/>
    <property type="project" value="TreeGrafter"/>
</dbReference>
<dbReference type="GO" id="GO:0006427">
    <property type="term" value="P:histidyl-tRNA aminoacylation"/>
    <property type="evidence" value="ECO:0007669"/>
    <property type="project" value="TreeGrafter"/>
</dbReference>
<reference evidence="12" key="1">
    <citation type="submission" date="2021-08" db="EMBL/GenBank/DDBJ databases">
        <title>WGS assembly of Ceratopteris richardii.</title>
        <authorList>
            <person name="Marchant D.B."/>
            <person name="Chen G."/>
            <person name="Jenkins J."/>
            <person name="Shu S."/>
            <person name="Leebens-Mack J."/>
            <person name="Grimwood J."/>
            <person name="Schmutz J."/>
            <person name="Soltis P."/>
            <person name="Soltis D."/>
            <person name="Chen Z.-H."/>
        </authorList>
    </citation>
    <scope>NUCLEOTIDE SEQUENCE</scope>
    <source>
        <strain evidence="12">Whitten #5841</strain>
        <tissue evidence="12">Leaf</tissue>
    </source>
</reference>
<dbReference type="FunFam" id="3.40.50.800:FF:000012">
    <property type="entry name" value="Histidine--tRNA ligase, cytoplasmic"/>
    <property type="match status" value="1"/>
</dbReference>
<evidence type="ECO:0000256" key="9">
    <source>
        <dbReference type="ARBA" id="ARBA00048679"/>
    </source>
</evidence>
<dbReference type="PANTHER" id="PTHR11476:SF10">
    <property type="entry name" value="NON-SPECIFIC SERINE_THREONINE PROTEIN KINASE"/>
    <property type="match status" value="1"/>
</dbReference>
<proteinExistence type="predicted"/>
<name>A0A8T2SHP5_CERRI</name>
<dbReference type="GO" id="GO:0004674">
    <property type="term" value="F:protein serine/threonine kinase activity"/>
    <property type="evidence" value="ECO:0007669"/>
    <property type="project" value="UniProtKB-KW"/>
</dbReference>
<keyword evidence="4" id="KW-0547">Nucleotide-binding</keyword>
<dbReference type="EC" id="2.7.11.1" evidence="1"/>
<keyword evidence="5" id="KW-0418">Kinase</keyword>
<dbReference type="SUPFAM" id="SSF52954">
    <property type="entry name" value="Class II aaRS ABD-related"/>
    <property type="match status" value="1"/>
</dbReference>
<evidence type="ECO:0000259" key="11">
    <source>
        <dbReference type="Pfam" id="PF13393"/>
    </source>
</evidence>
<keyword evidence="3" id="KW-0808">Transferase</keyword>
<dbReference type="GO" id="GO:0005739">
    <property type="term" value="C:mitochondrion"/>
    <property type="evidence" value="ECO:0007669"/>
    <property type="project" value="TreeGrafter"/>
</dbReference>
<evidence type="ECO:0000256" key="8">
    <source>
        <dbReference type="ARBA" id="ARBA00047899"/>
    </source>
</evidence>
<keyword evidence="13" id="KW-1185">Reference proteome</keyword>
<dbReference type="GO" id="GO:0032543">
    <property type="term" value="P:mitochondrial translation"/>
    <property type="evidence" value="ECO:0007669"/>
    <property type="project" value="TreeGrafter"/>
</dbReference>
<dbReference type="InterPro" id="IPR045864">
    <property type="entry name" value="aa-tRNA-synth_II/BPL/LPL"/>
</dbReference>
<evidence type="ECO:0000256" key="6">
    <source>
        <dbReference type="ARBA" id="ARBA00022840"/>
    </source>
</evidence>
<comment type="caution">
    <text evidence="12">The sequence shown here is derived from an EMBL/GenBank/DDBJ whole genome shotgun (WGS) entry which is preliminary data.</text>
</comment>
<comment type="catalytic activity">
    <reaction evidence="9">
        <text>L-seryl-[protein] + ATP = O-phospho-L-seryl-[protein] + ADP + H(+)</text>
        <dbReference type="Rhea" id="RHEA:17989"/>
        <dbReference type="Rhea" id="RHEA-COMP:9863"/>
        <dbReference type="Rhea" id="RHEA-COMP:11604"/>
        <dbReference type="ChEBI" id="CHEBI:15378"/>
        <dbReference type="ChEBI" id="CHEBI:29999"/>
        <dbReference type="ChEBI" id="CHEBI:30616"/>
        <dbReference type="ChEBI" id="CHEBI:83421"/>
        <dbReference type="ChEBI" id="CHEBI:456216"/>
        <dbReference type="EC" id="2.7.11.1"/>
    </reaction>
</comment>
<dbReference type="AlphaFoldDB" id="A0A8T2SHP5"/>
<evidence type="ECO:0000313" key="12">
    <source>
        <dbReference type="EMBL" id="KAH7351666.1"/>
    </source>
</evidence>
<keyword evidence="6" id="KW-0067">ATP-binding</keyword>
<dbReference type="InterPro" id="IPR041715">
    <property type="entry name" value="HisRS-like_core"/>
</dbReference>
<feature type="domain" description="Histidyl tRNA synthetase-related" evidence="10">
    <location>
        <begin position="224"/>
        <end position="319"/>
    </location>
</feature>
<evidence type="ECO:0000256" key="3">
    <source>
        <dbReference type="ARBA" id="ARBA00022679"/>
    </source>
</evidence>
<dbReference type="Pfam" id="PF12745">
    <property type="entry name" value="HGTP_anticodon2"/>
    <property type="match status" value="1"/>
</dbReference>
<sequence length="334" mass="37462">MKVVVDIVSGCGFDDMYEIHINHASILEAIWSWSGVKIHERKDVAKLLSLGGCAPPQSSERKLRWVHIRQQLLQGLKLQESVVDRLQTVERRWNGHTDLALSRLRGGLADYPRVSAAIDELAALQSYLRVWDIYKHVYIDALMVPVEEYHKRVYFQVYLRKGSCVSTSSAGMLLAVGGRYDSLVQEHWPRTVAFSVPGAVGVSIALEKLILVTVAESEPDSSGIEVLVCSKGGGGLLRERMEIVSELWDGNIKADFVHLPSPSLTEQYDYANEHGYKWLVMITEADLEGGNNVKVRNMETRKVEAVSREDLVKFFTELAGSIGNKKNRNHTNTK</sequence>
<dbReference type="SUPFAM" id="SSF55681">
    <property type="entry name" value="Class II aaRS and biotin synthetases"/>
    <property type="match status" value="1"/>
</dbReference>
<dbReference type="EMBL" id="CM035424">
    <property type="protein sequence ID" value="KAH7351666.1"/>
    <property type="molecule type" value="Genomic_DNA"/>
</dbReference>
<dbReference type="Pfam" id="PF13393">
    <property type="entry name" value="tRNA-synt_His"/>
    <property type="match status" value="1"/>
</dbReference>
<evidence type="ECO:0000256" key="1">
    <source>
        <dbReference type="ARBA" id="ARBA00012513"/>
    </source>
</evidence>
<dbReference type="GO" id="GO:0005524">
    <property type="term" value="F:ATP binding"/>
    <property type="evidence" value="ECO:0007669"/>
    <property type="project" value="UniProtKB-KW"/>
</dbReference>
<dbReference type="InterPro" id="IPR024435">
    <property type="entry name" value="HisRS-related_dom"/>
</dbReference>
<dbReference type="PANTHER" id="PTHR11476">
    <property type="entry name" value="HISTIDYL-TRNA SYNTHETASE"/>
    <property type="match status" value="1"/>
</dbReference>
<feature type="domain" description="Class II Histidinyl-tRNA synthetase (HisRS)-like catalytic core" evidence="11">
    <location>
        <begin position="70"/>
        <end position="209"/>
    </location>
</feature>
<evidence type="ECO:0000256" key="7">
    <source>
        <dbReference type="ARBA" id="ARBA00022917"/>
    </source>
</evidence>
<comment type="catalytic activity">
    <reaction evidence="8">
        <text>L-threonyl-[protein] + ATP = O-phospho-L-threonyl-[protein] + ADP + H(+)</text>
        <dbReference type="Rhea" id="RHEA:46608"/>
        <dbReference type="Rhea" id="RHEA-COMP:11060"/>
        <dbReference type="Rhea" id="RHEA-COMP:11605"/>
        <dbReference type="ChEBI" id="CHEBI:15378"/>
        <dbReference type="ChEBI" id="CHEBI:30013"/>
        <dbReference type="ChEBI" id="CHEBI:30616"/>
        <dbReference type="ChEBI" id="CHEBI:61977"/>
        <dbReference type="ChEBI" id="CHEBI:456216"/>
        <dbReference type="EC" id="2.7.11.1"/>
    </reaction>
</comment>
<dbReference type="Gene3D" id="3.40.50.800">
    <property type="entry name" value="Anticodon-binding domain"/>
    <property type="match status" value="1"/>
</dbReference>
<dbReference type="Proteomes" id="UP000825935">
    <property type="component" value="Chromosome 19"/>
</dbReference>
<evidence type="ECO:0000259" key="10">
    <source>
        <dbReference type="Pfam" id="PF12745"/>
    </source>
</evidence>
<dbReference type="InterPro" id="IPR036621">
    <property type="entry name" value="Anticodon-bd_dom_sf"/>
</dbReference>
<dbReference type="GO" id="GO:0005829">
    <property type="term" value="C:cytosol"/>
    <property type="evidence" value="ECO:0007669"/>
    <property type="project" value="TreeGrafter"/>
</dbReference>
<keyword evidence="2" id="KW-0723">Serine/threonine-protein kinase</keyword>